<dbReference type="Pfam" id="PF00668">
    <property type="entry name" value="Condensation"/>
    <property type="match status" value="1"/>
</dbReference>
<keyword evidence="1" id="KW-0436">Ligase</keyword>
<reference evidence="4 5" key="1">
    <citation type="submission" date="2018-06" db="EMBL/GenBank/DDBJ databases">
        <title>Comparative genomics of Brasilonema spp. strains.</title>
        <authorList>
            <person name="Alvarenga D.O."/>
            <person name="Fiore M.F."/>
            <person name="Varani A.M."/>
        </authorList>
    </citation>
    <scope>NUCLEOTIDE SEQUENCE [LARGE SCALE GENOMIC DNA]</scope>
    <source>
        <strain evidence="4 5">UFV-OR1</strain>
    </source>
</reference>
<dbReference type="Proteomes" id="UP000762253">
    <property type="component" value="Unassembled WGS sequence"/>
</dbReference>
<gene>
    <name evidence="4" type="ORF">DP115_33390</name>
</gene>
<dbReference type="Gene3D" id="1.10.10.1830">
    <property type="entry name" value="Non-ribosomal peptide synthase, adenylation domain"/>
    <property type="match status" value="1"/>
</dbReference>
<organism evidence="4 5">
    <name type="scientific">Brasilonema octagenarum UFV-OR1</name>
    <dbReference type="NCBI Taxonomy" id="417115"/>
    <lineage>
        <taxon>Bacteria</taxon>
        <taxon>Bacillati</taxon>
        <taxon>Cyanobacteriota</taxon>
        <taxon>Cyanophyceae</taxon>
        <taxon>Nostocales</taxon>
        <taxon>Scytonemataceae</taxon>
        <taxon>Brasilonema</taxon>
        <taxon>Octagenarum group</taxon>
    </lineage>
</organism>
<dbReference type="InterPro" id="IPR023213">
    <property type="entry name" value="CAT-like_dom_sf"/>
</dbReference>
<name>A0ABX1MKL7_9CYAN</name>
<evidence type="ECO:0000313" key="5">
    <source>
        <dbReference type="Proteomes" id="UP000762253"/>
    </source>
</evidence>
<dbReference type="Pfam" id="PF18563">
    <property type="entry name" value="TubC_N"/>
    <property type="match status" value="1"/>
</dbReference>
<proteinExistence type="predicted"/>
<evidence type="ECO:0000259" key="2">
    <source>
        <dbReference type="Pfam" id="PF00668"/>
    </source>
</evidence>
<dbReference type="EMBL" id="QMEC01000273">
    <property type="protein sequence ID" value="NMF67364.1"/>
    <property type="molecule type" value="Genomic_DNA"/>
</dbReference>
<dbReference type="PANTHER" id="PTHR45527:SF10">
    <property type="entry name" value="PYOCHELIN SYNTHASE PCHF"/>
    <property type="match status" value="1"/>
</dbReference>
<dbReference type="SUPFAM" id="SSF52777">
    <property type="entry name" value="CoA-dependent acyltransferases"/>
    <property type="match status" value="1"/>
</dbReference>
<dbReference type="InterPro" id="IPR041464">
    <property type="entry name" value="TubC_N"/>
</dbReference>
<evidence type="ECO:0000256" key="1">
    <source>
        <dbReference type="ARBA" id="ARBA00022598"/>
    </source>
</evidence>
<evidence type="ECO:0000313" key="4">
    <source>
        <dbReference type="EMBL" id="NMF67364.1"/>
    </source>
</evidence>
<dbReference type="InterPro" id="IPR001242">
    <property type="entry name" value="Condensation_dom"/>
</dbReference>
<feature type="domain" description="Condensation" evidence="2">
    <location>
        <begin position="77"/>
        <end position="278"/>
    </location>
</feature>
<dbReference type="PANTHER" id="PTHR45527">
    <property type="entry name" value="NONRIBOSOMAL PEPTIDE SYNTHETASE"/>
    <property type="match status" value="1"/>
</dbReference>
<feature type="domain" description="TubC N-terminal docking" evidence="3">
    <location>
        <begin position="5"/>
        <end position="53"/>
    </location>
</feature>
<protein>
    <submittedName>
        <fullName evidence="4">Non-ribosomal peptide synthetase</fullName>
    </submittedName>
</protein>
<evidence type="ECO:0000259" key="3">
    <source>
        <dbReference type="Pfam" id="PF18563"/>
    </source>
</evidence>
<dbReference type="Gene3D" id="3.30.559.10">
    <property type="entry name" value="Chloramphenicol acetyltransferase-like domain"/>
    <property type="match status" value="1"/>
</dbReference>
<dbReference type="RefSeq" id="WP_248277437.1">
    <property type="nucleotide sequence ID" value="NZ_QMEC01000273.1"/>
</dbReference>
<sequence length="279" mass="32461">MNRNELLTELDKRGVKLWVENDQLSIEAPKGVLTKELLDSLAKHKLEIIRLLRLTDTNATSLPIIKPDPSRRYEPFPLTDIQQAYWVGRSGIFELGNVAINGYIEFEASNLDLSRLTYAWQKLIERHDMLRAIVLPTGEQQILEKVPCYEISILDLRGLERKEVDAQLEAIREKLSHQVLPSQQWPLFDIRATYLDKGHVRLHISIDLLMMDAASARILYQEWNKLYQNPELLLPPLELSFRDYVINKKVLEDPDLVKRSQDYWFSRLDTLPPAPELPL</sequence>
<comment type="caution">
    <text evidence="4">The sequence shown here is derived from an EMBL/GenBank/DDBJ whole genome shotgun (WGS) entry which is preliminary data.</text>
</comment>
<keyword evidence="5" id="KW-1185">Reference proteome</keyword>
<accession>A0ABX1MKL7</accession>
<dbReference type="InterPro" id="IPR044894">
    <property type="entry name" value="TubC_N_sf"/>
</dbReference>
<feature type="non-terminal residue" evidence="4">
    <location>
        <position position="279"/>
    </location>
</feature>